<proteinExistence type="predicted"/>
<dbReference type="Proteomes" id="UP000198310">
    <property type="component" value="Unassembled WGS sequence"/>
</dbReference>
<gene>
    <name evidence="1" type="ORF">SAMN06269173_12029</name>
</gene>
<name>A0A239B9W8_9BACT</name>
<evidence type="ECO:0000313" key="1">
    <source>
        <dbReference type="EMBL" id="SNS04765.1"/>
    </source>
</evidence>
<accession>A0A239B9W8</accession>
<reference evidence="2" key="1">
    <citation type="submission" date="2017-06" db="EMBL/GenBank/DDBJ databases">
        <authorList>
            <person name="Varghese N."/>
            <person name="Submissions S."/>
        </authorList>
    </citation>
    <scope>NUCLEOTIDE SEQUENCE [LARGE SCALE GENOMIC DNA]</scope>
    <source>
        <strain evidence="2">DSM 28041</strain>
    </source>
</reference>
<dbReference type="AlphaFoldDB" id="A0A239B9W8"/>
<sequence length="81" mass="9165">MVRAKGMPNISVKPVATKRVLRPLLSPKPPNMPRWKNCYVERNSQRSIVHATGVARVTVAKLLKKARAASPPLPRLRRKKF</sequence>
<organism evidence="1 2">
    <name type="scientific">Hymenobacter mucosus</name>
    <dbReference type="NCBI Taxonomy" id="1411120"/>
    <lineage>
        <taxon>Bacteria</taxon>
        <taxon>Pseudomonadati</taxon>
        <taxon>Bacteroidota</taxon>
        <taxon>Cytophagia</taxon>
        <taxon>Cytophagales</taxon>
        <taxon>Hymenobacteraceae</taxon>
        <taxon>Hymenobacter</taxon>
    </lineage>
</organism>
<evidence type="ECO:0000313" key="2">
    <source>
        <dbReference type="Proteomes" id="UP000198310"/>
    </source>
</evidence>
<protein>
    <submittedName>
        <fullName evidence="1">Uncharacterized protein</fullName>
    </submittedName>
</protein>
<dbReference type="EMBL" id="FZNS01000020">
    <property type="protein sequence ID" value="SNS04765.1"/>
    <property type="molecule type" value="Genomic_DNA"/>
</dbReference>
<keyword evidence="2" id="KW-1185">Reference proteome</keyword>